<proteinExistence type="predicted"/>
<dbReference type="PANTHER" id="PTHR31589">
    <property type="entry name" value="PROTEIN, PUTATIVE (DUF239)-RELATED-RELATED"/>
    <property type="match status" value="1"/>
</dbReference>
<dbReference type="InterPro" id="IPR053168">
    <property type="entry name" value="Glutamic_endopeptidase"/>
</dbReference>
<reference evidence="2" key="1">
    <citation type="submission" date="2023-07" db="EMBL/GenBank/DDBJ databases">
        <title>A chromosome-level genome assembly of Lolium multiflorum.</title>
        <authorList>
            <person name="Chen Y."/>
            <person name="Copetti D."/>
            <person name="Kolliker R."/>
            <person name="Studer B."/>
        </authorList>
    </citation>
    <scope>NUCLEOTIDE SEQUENCE</scope>
    <source>
        <strain evidence="2">02402/16</strain>
        <tissue evidence="2">Leaf</tissue>
    </source>
</reference>
<protein>
    <recommendedName>
        <fullName evidence="1">Neprosin PEP catalytic domain-containing protein</fullName>
    </recommendedName>
</protein>
<dbReference type="PROSITE" id="PS52045">
    <property type="entry name" value="NEPROSIN_PEP_CD"/>
    <property type="match status" value="1"/>
</dbReference>
<dbReference type="EMBL" id="JAUUTY010000004">
    <property type="protein sequence ID" value="KAK1653132.1"/>
    <property type="molecule type" value="Genomic_DNA"/>
</dbReference>
<dbReference type="Pfam" id="PF03080">
    <property type="entry name" value="Neprosin"/>
    <property type="match status" value="1"/>
</dbReference>
<dbReference type="InterPro" id="IPR004314">
    <property type="entry name" value="Neprosin"/>
</dbReference>
<comment type="caution">
    <text evidence="2">The sequence shown here is derived from an EMBL/GenBank/DDBJ whole genome shotgun (WGS) entry which is preliminary data.</text>
</comment>
<sequence>MECPGFIKVSGAVIAPGDIVHPVDHVPGGPIQNITLKVNKDKKSGDWWVYYGFNNIPTGVGYFPKSLFNYLAKKATRVAFGAYVRSKKGSPIPPMGSGARPNGGMGRAASFTDLRFIDKDGNSSPIMADLPKTVTNEKCHSITPIDHANCLYGGPGGCIR</sequence>
<dbReference type="Proteomes" id="UP001231189">
    <property type="component" value="Unassembled WGS sequence"/>
</dbReference>
<evidence type="ECO:0000313" key="3">
    <source>
        <dbReference type="Proteomes" id="UP001231189"/>
    </source>
</evidence>
<keyword evidence="3" id="KW-1185">Reference proteome</keyword>
<evidence type="ECO:0000313" key="2">
    <source>
        <dbReference type="EMBL" id="KAK1653132.1"/>
    </source>
</evidence>
<dbReference type="PANTHER" id="PTHR31589:SF160">
    <property type="entry name" value="NEPROSIN DOMAIN-CONTAINING PROTEIN"/>
    <property type="match status" value="1"/>
</dbReference>
<organism evidence="2 3">
    <name type="scientific">Lolium multiflorum</name>
    <name type="common">Italian ryegrass</name>
    <name type="synonym">Lolium perenne subsp. multiflorum</name>
    <dbReference type="NCBI Taxonomy" id="4521"/>
    <lineage>
        <taxon>Eukaryota</taxon>
        <taxon>Viridiplantae</taxon>
        <taxon>Streptophyta</taxon>
        <taxon>Embryophyta</taxon>
        <taxon>Tracheophyta</taxon>
        <taxon>Spermatophyta</taxon>
        <taxon>Magnoliopsida</taxon>
        <taxon>Liliopsida</taxon>
        <taxon>Poales</taxon>
        <taxon>Poaceae</taxon>
        <taxon>BOP clade</taxon>
        <taxon>Pooideae</taxon>
        <taxon>Poodae</taxon>
        <taxon>Poeae</taxon>
        <taxon>Poeae Chloroplast Group 2 (Poeae type)</taxon>
        <taxon>Loliodinae</taxon>
        <taxon>Loliinae</taxon>
        <taxon>Lolium</taxon>
    </lineage>
</organism>
<accession>A0AAD8WGC4</accession>
<name>A0AAD8WGC4_LOLMU</name>
<gene>
    <name evidence="2" type="ORF">QYE76_070937</name>
</gene>
<evidence type="ECO:0000259" key="1">
    <source>
        <dbReference type="PROSITE" id="PS52045"/>
    </source>
</evidence>
<dbReference type="AlphaFoldDB" id="A0AAD8WGC4"/>
<feature type="domain" description="Neprosin PEP catalytic" evidence="1">
    <location>
        <begin position="1"/>
        <end position="159"/>
    </location>
</feature>